<sequence length="237" mass="26827">MSRGEQIYKGKAKIVYAGEDPDTLVLHFKDDTSAFDGEKVEQLASKGKVNNQFNAFIMEHLQAAGVPTHFLHLINDTDSLVRRLDMIPVECVVRNRAAGSLSRRLGVEEGLILEPPVFEFFLKNDALHDPMINTSHILSFGWASEDEIHAMRRWSLRVNMLLTALFAAADLILVDFKLEFGRYEGELFLGDEFSPDGCRLWDAKTLEKMDKDRFRRNLGGVVEAYVEVARRLGVPLS</sequence>
<dbReference type="EMBL" id="RIZI01000132">
    <property type="protein sequence ID" value="RNF67647.1"/>
    <property type="molecule type" value="Genomic_DNA"/>
</dbReference>
<protein>
    <recommendedName>
        <fullName evidence="4 11">Phosphoribosylaminoimidazole-succinocarboxamide synthase</fullName>
        <ecNumber evidence="3 11">6.3.2.6</ecNumber>
    </recommendedName>
    <alternativeName>
        <fullName evidence="9 11">SAICAR synthetase</fullName>
    </alternativeName>
</protein>
<keyword evidence="8 11" id="KW-0067">ATP-binding</keyword>
<dbReference type="InterPro" id="IPR050089">
    <property type="entry name" value="SAICAR_synthetase"/>
</dbReference>
<dbReference type="InterPro" id="IPR033934">
    <property type="entry name" value="SAICAR_synt_PurC"/>
</dbReference>
<dbReference type="RefSeq" id="WP_123102400.1">
    <property type="nucleotide sequence ID" value="NZ_CP127527.1"/>
</dbReference>
<dbReference type="PANTHER" id="PTHR43599:SF3">
    <property type="entry name" value="SI:DKEY-6E2.2"/>
    <property type="match status" value="1"/>
</dbReference>
<dbReference type="Pfam" id="PF01259">
    <property type="entry name" value="SAICAR_synt"/>
    <property type="match status" value="1"/>
</dbReference>
<evidence type="ECO:0000256" key="9">
    <source>
        <dbReference type="ARBA" id="ARBA00030409"/>
    </source>
</evidence>
<dbReference type="HAMAP" id="MF_00137">
    <property type="entry name" value="SAICAR_synth"/>
    <property type="match status" value="1"/>
</dbReference>
<dbReference type="FunFam" id="3.30.200.20:FF:000086">
    <property type="entry name" value="Phosphoribosylaminoimidazole-succinocarboxamide synthase"/>
    <property type="match status" value="1"/>
</dbReference>
<dbReference type="PANTHER" id="PTHR43599">
    <property type="entry name" value="MULTIFUNCTIONAL PROTEIN ADE2"/>
    <property type="match status" value="1"/>
</dbReference>
<evidence type="ECO:0000256" key="10">
    <source>
        <dbReference type="ARBA" id="ARBA00048475"/>
    </source>
</evidence>
<dbReference type="Gene3D" id="3.30.200.20">
    <property type="entry name" value="Phosphorylase Kinase, domain 1"/>
    <property type="match status" value="1"/>
</dbReference>
<dbReference type="OrthoDB" id="9801549at2"/>
<dbReference type="GO" id="GO:0005524">
    <property type="term" value="F:ATP binding"/>
    <property type="evidence" value="ECO:0007669"/>
    <property type="project" value="UniProtKB-KW"/>
</dbReference>
<organism evidence="13">
    <name type="scientific">Acidithiobacillus sulfuriphilus</name>
    <dbReference type="NCBI Taxonomy" id="1867749"/>
    <lineage>
        <taxon>Bacteria</taxon>
        <taxon>Pseudomonadati</taxon>
        <taxon>Pseudomonadota</taxon>
        <taxon>Acidithiobacillia</taxon>
        <taxon>Acidithiobacillales</taxon>
        <taxon>Acidithiobacillaceae</taxon>
        <taxon>Acidithiobacillus</taxon>
    </lineage>
</organism>
<dbReference type="PROSITE" id="PS01057">
    <property type="entry name" value="SAICAR_SYNTHETASE_1"/>
    <property type="match status" value="1"/>
</dbReference>
<evidence type="ECO:0000256" key="8">
    <source>
        <dbReference type="ARBA" id="ARBA00022840"/>
    </source>
</evidence>
<evidence type="ECO:0000256" key="4">
    <source>
        <dbReference type="ARBA" id="ARBA00016460"/>
    </source>
</evidence>
<keyword evidence="5 11" id="KW-0436">Ligase</keyword>
<feature type="domain" description="SAICAR synthetase/ADE2 N-terminal" evidence="12">
    <location>
        <begin position="6"/>
        <end position="231"/>
    </location>
</feature>
<dbReference type="NCBIfam" id="TIGR00081">
    <property type="entry name" value="purC"/>
    <property type="match status" value="1"/>
</dbReference>
<evidence type="ECO:0000259" key="12">
    <source>
        <dbReference type="Pfam" id="PF01259"/>
    </source>
</evidence>
<dbReference type="GO" id="GO:0006189">
    <property type="term" value="P:'de novo' IMP biosynthetic process"/>
    <property type="evidence" value="ECO:0007669"/>
    <property type="project" value="UniProtKB-UniRule"/>
</dbReference>
<comment type="catalytic activity">
    <reaction evidence="10 11">
        <text>5-amino-1-(5-phospho-D-ribosyl)imidazole-4-carboxylate + L-aspartate + ATP = (2S)-2-[5-amino-1-(5-phospho-beta-D-ribosyl)imidazole-4-carboxamido]succinate + ADP + phosphate + 2 H(+)</text>
        <dbReference type="Rhea" id="RHEA:22628"/>
        <dbReference type="ChEBI" id="CHEBI:15378"/>
        <dbReference type="ChEBI" id="CHEBI:29991"/>
        <dbReference type="ChEBI" id="CHEBI:30616"/>
        <dbReference type="ChEBI" id="CHEBI:43474"/>
        <dbReference type="ChEBI" id="CHEBI:58443"/>
        <dbReference type="ChEBI" id="CHEBI:77657"/>
        <dbReference type="ChEBI" id="CHEBI:456216"/>
        <dbReference type="EC" id="6.3.2.6"/>
    </reaction>
</comment>
<dbReference type="SUPFAM" id="SSF56104">
    <property type="entry name" value="SAICAR synthase-like"/>
    <property type="match status" value="1"/>
</dbReference>
<comment type="caution">
    <text evidence="13">The sequence shown here is derived from an EMBL/GenBank/DDBJ whole genome shotgun (WGS) entry which is preliminary data.</text>
</comment>
<keyword evidence="6 11" id="KW-0547">Nucleotide-binding</keyword>
<dbReference type="CDD" id="cd01415">
    <property type="entry name" value="SAICAR_synt_PurC"/>
    <property type="match status" value="1"/>
</dbReference>
<evidence type="ECO:0000256" key="2">
    <source>
        <dbReference type="ARBA" id="ARBA00010190"/>
    </source>
</evidence>
<dbReference type="Gene3D" id="3.30.470.20">
    <property type="entry name" value="ATP-grasp fold, B domain"/>
    <property type="match status" value="1"/>
</dbReference>
<evidence type="ECO:0000313" key="13">
    <source>
        <dbReference type="EMBL" id="RNF67647.1"/>
    </source>
</evidence>
<evidence type="ECO:0000256" key="3">
    <source>
        <dbReference type="ARBA" id="ARBA00012217"/>
    </source>
</evidence>
<dbReference type="GO" id="GO:0004639">
    <property type="term" value="F:phosphoribosylaminoimidazolesuccinocarboxamide synthase activity"/>
    <property type="evidence" value="ECO:0007669"/>
    <property type="project" value="UniProtKB-UniRule"/>
</dbReference>
<evidence type="ECO:0000256" key="1">
    <source>
        <dbReference type="ARBA" id="ARBA00004672"/>
    </source>
</evidence>
<evidence type="ECO:0000256" key="7">
    <source>
        <dbReference type="ARBA" id="ARBA00022755"/>
    </source>
</evidence>
<evidence type="ECO:0000256" key="11">
    <source>
        <dbReference type="HAMAP-Rule" id="MF_00137"/>
    </source>
</evidence>
<comment type="pathway">
    <text evidence="1 11">Purine metabolism; IMP biosynthesis via de novo pathway; 5-amino-1-(5-phospho-D-ribosyl)imidazole-4-carboxamide from 5-amino-1-(5-phospho-D-ribosyl)imidazole-4-carboxylate: step 1/2.</text>
</comment>
<dbReference type="UniPathway" id="UPA00074">
    <property type="reaction ID" value="UER00131"/>
</dbReference>
<keyword evidence="7 11" id="KW-0658">Purine biosynthesis</keyword>
<accession>A0A3M8RGH4</accession>
<dbReference type="PROSITE" id="PS01058">
    <property type="entry name" value="SAICAR_SYNTHETASE_2"/>
    <property type="match status" value="1"/>
</dbReference>
<name>A0A3M8RGH4_9PROT</name>
<dbReference type="InterPro" id="IPR001636">
    <property type="entry name" value="SAICAR_synth"/>
</dbReference>
<gene>
    <name evidence="11" type="primary">purC</name>
    <name evidence="13" type="ORF">EC580_03975</name>
</gene>
<dbReference type="EC" id="6.3.2.6" evidence="3 11"/>
<dbReference type="GO" id="GO:0009236">
    <property type="term" value="P:cobalamin biosynthetic process"/>
    <property type="evidence" value="ECO:0007669"/>
    <property type="project" value="InterPro"/>
</dbReference>
<evidence type="ECO:0000256" key="5">
    <source>
        <dbReference type="ARBA" id="ARBA00022598"/>
    </source>
</evidence>
<reference evidence="13" key="1">
    <citation type="submission" date="2018-10" db="EMBL/GenBank/DDBJ databases">
        <title>Acidithiobacillus sulfuriphilus sp. nov.: an extremely acidophilic sulfur-oxidizing chemolithotroph isolated from a neutral pH environment.</title>
        <authorList>
            <person name="Falagan C."/>
            <person name="Moya-Beltran A."/>
            <person name="Quatrini R."/>
            <person name="Johnson D.B."/>
        </authorList>
    </citation>
    <scope>NUCLEOTIDE SEQUENCE [LARGE SCALE GENOMIC DNA]</scope>
    <source>
        <strain evidence="13">CJ-2</strain>
    </source>
</reference>
<comment type="similarity">
    <text evidence="2 11">Belongs to the SAICAR synthetase family.</text>
</comment>
<dbReference type="FunFam" id="3.30.470.20:FF:000006">
    <property type="entry name" value="Phosphoribosylaminoimidazole-succinocarboxamide synthase"/>
    <property type="match status" value="1"/>
</dbReference>
<evidence type="ECO:0000256" key="6">
    <source>
        <dbReference type="ARBA" id="ARBA00022741"/>
    </source>
</evidence>
<proteinExistence type="inferred from homology"/>
<dbReference type="GO" id="GO:0005829">
    <property type="term" value="C:cytosol"/>
    <property type="evidence" value="ECO:0007669"/>
    <property type="project" value="TreeGrafter"/>
</dbReference>
<dbReference type="InterPro" id="IPR028923">
    <property type="entry name" value="SAICAR_synt/ADE2_N"/>
</dbReference>
<dbReference type="AlphaFoldDB" id="A0A3M8RGH4"/>
<dbReference type="InterPro" id="IPR018236">
    <property type="entry name" value="SAICAR_synthetase_CS"/>
</dbReference>